<keyword evidence="3" id="KW-0391">Immunity</keyword>
<dbReference type="KEGG" id="nvi:100119638"/>
<evidence type="ECO:0000259" key="6">
    <source>
        <dbReference type="SMART" id="SM00644"/>
    </source>
</evidence>
<feature type="domain" description="N-acetylmuramoyl-L-alanine amidase" evidence="6">
    <location>
        <begin position="285"/>
        <end position="422"/>
    </location>
</feature>
<dbReference type="InterPro" id="IPR006619">
    <property type="entry name" value="PGRP_domain_met/bac"/>
</dbReference>
<dbReference type="InterPro" id="IPR015510">
    <property type="entry name" value="PGRP"/>
</dbReference>
<evidence type="ECO:0000256" key="1">
    <source>
        <dbReference type="ARBA" id="ARBA00007553"/>
    </source>
</evidence>
<dbReference type="GO" id="GO:0008270">
    <property type="term" value="F:zinc ion binding"/>
    <property type="evidence" value="ECO:0007669"/>
    <property type="project" value="InterPro"/>
</dbReference>
<dbReference type="CDD" id="cd06583">
    <property type="entry name" value="PGRP"/>
    <property type="match status" value="1"/>
</dbReference>
<dbReference type="FunFam" id="3.40.80.10:FF:000001">
    <property type="entry name" value="Peptidoglycan recognition protein 1"/>
    <property type="match status" value="1"/>
</dbReference>
<evidence type="ECO:0000259" key="7">
    <source>
        <dbReference type="SMART" id="SM00701"/>
    </source>
</evidence>
<proteinExistence type="inferred from homology"/>
<evidence type="ECO:0000256" key="5">
    <source>
        <dbReference type="SAM" id="Phobius"/>
    </source>
</evidence>
<reference evidence="8" key="1">
    <citation type="submission" date="2021-01" db="UniProtKB">
        <authorList>
            <consortium name="EnsemblMetazoa"/>
        </authorList>
    </citation>
    <scope>IDENTIFICATION</scope>
</reference>
<dbReference type="PANTHER" id="PTHR11022">
    <property type="entry name" value="PEPTIDOGLYCAN RECOGNITION PROTEIN"/>
    <property type="match status" value="1"/>
</dbReference>
<evidence type="ECO:0000256" key="2">
    <source>
        <dbReference type="ARBA" id="ARBA00022588"/>
    </source>
</evidence>
<evidence type="ECO:0000256" key="4">
    <source>
        <dbReference type="SAM" id="MobiDB-lite"/>
    </source>
</evidence>
<dbReference type="SMART" id="SM00644">
    <property type="entry name" value="Ami_2"/>
    <property type="match status" value="1"/>
</dbReference>
<dbReference type="SMART" id="SM00701">
    <property type="entry name" value="PGRP"/>
    <property type="match status" value="1"/>
</dbReference>
<evidence type="ECO:0000313" key="8">
    <source>
        <dbReference type="EnsemblMetazoa" id="XP_001603374"/>
    </source>
</evidence>
<dbReference type="EnsemblMetazoa" id="XM_001603324">
    <property type="protein sequence ID" value="XP_001603374"/>
    <property type="gene ID" value="LOC100119638"/>
</dbReference>
<comment type="similarity">
    <text evidence="1">Belongs to the N-acetylmuramoyl-L-alanine amidase 2 family.</text>
</comment>
<accession>A0A7M7LLX2</accession>
<dbReference type="SMR" id="A0A7M7LLX2"/>
<dbReference type="Gene3D" id="3.40.80.10">
    <property type="entry name" value="Peptidoglycan recognition protein-like"/>
    <property type="match status" value="1"/>
</dbReference>
<sequence>MILEEQHQSPDGSSGAIVRPASSNDDENLSSVQVQRGENDGGPAALQLAQLASSGYSNQLAATTSTSSEYDEDEDDSSSGSSVAEDEDIPMDELGQRGWIEKQRMGSEVNGVALPGSDAIQIGQLHATNTQNMHIGQRVFIKSKGDVIIKSVNYTAPISPADEQKQALENGSIHSDKDGIGNFGSTLGPKLSTATDTSDNPLYPSPHGRVAEWCLTRRCTIIICVTALVLLLITVLAVLLSNTGTTNATIPPYNPASPNDTSINNDPTIKGVRIVPRVEWGAQPPTKEPTKLKKIPPPYVIISHTASTFCYTQAQCVLTVRVAQTFHIESKGWEDIGYNFLVGGDGNVYEGRGWNIEGAHTFNYNIMSIGISFIGTFNTVAPTKAQVHAATKLIEFGVENGYISKDYKLLGHRQCVKTESPGEVLYNIIKTWDHWSPSP</sequence>
<dbReference type="AlphaFoldDB" id="A0A7M7LLX2"/>
<protein>
    <submittedName>
        <fullName evidence="8">Uncharacterized protein</fullName>
    </submittedName>
</protein>
<evidence type="ECO:0000256" key="3">
    <source>
        <dbReference type="ARBA" id="ARBA00022859"/>
    </source>
</evidence>
<dbReference type="GO" id="GO:0008745">
    <property type="term" value="F:N-acetylmuramoyl-L-alanine amidase activity"/>
    <property type="evidence" value="ECO:0007669"/>
    <property type="project" value="InterPro"/>
</dbReference>
<feature type="region of interest" description="Disordered" evidence="4">
    <location>
        <begin position="1"/>
        <end position="92"/>
    </location>
</feature>
<keyword evidence="5" id="KW-1133">Transmembrane helix</keyword>
<keyword evidence="5" id="KW-0812">Transmembrane</keyword>
<dbReference type="InterPro" id="IPR002502">
    <property type="entry name" value="Amidase_domain"/>
</dbReference>
<feature type="domain" description="Peptidoglycan recognition protein family" evidence="7">
    <location>
        <begin position="272"/>
        <end position="416"/>
    </location>
</feature>
<feature type="transmembrane region" description="Helical" evidence="5">
    <location>
        <begin position="219"/>
        <end position="240"/>
    </location>
</feature>
<dbReference type="Proteomes" id="UP000002358">
    <property type="component" value="Chromosome 1"/>
</dbReference>
<evidence type="ECO:0000313" key="9">
    <source>
        <dbReference type="Proteomes" id="UP000002358"/>
    </source>
</evidence>
<keyword evidence="2" id="KW-0399">Innate immunity</keyword>
<keyword evidence="5" id="KW-0472">Membrane</keyword>
<name>A0A7M7LLX2_NASVI</name>
<dbReference type="SUPFAM" id="SSF55846">
    <property type="entry name" value="N-acetylmuramoyl-L-alanine amidase-like"/>
    <property type="match status" value="1"/>
</dbReference>
<dbReference type="RefSeq" id="XP_001603374.2">
    <property type="nucleotide sequence ID" value="XM_001603324.6"/>
</dbReference>
<dbReference type="GeneID" id="100119638"/>
<keyword evidence="9" id="KW-1185">Reference proteome</keyword>
<dbReference type="OrthoDB" id="10001926at2759"/>
<dbReference type="InterPro" id="IPR036505">
    <property type="entry name" value="Amidase/PGRP_sf"/>
</dbReference>
<dbReference type="PANTHER" id="PTHR11022:SF41">
    <property type="entry name" value="PEPTIDOGLYCAN-RECOGNITION PROTEIN LC-RELATED"/>
    <property type="match status" value="1"/>
</dbReference>
<dbReference type="Pfam" id="PF01510">
    <property type="entry name" value="Amidase_2"/>
    <property type="match status" value="1"/>
</dbReference>
<dbReference type="GO" id="GO:0009253">
    <property type="term" value="P:peptidoglycan catabolic process"/>
    <property type="evidence" value="ECO:0007669"/>
    <property type="project" value="InterPro"/>
</dbReference>
<dbReference type="GO" id="GO:0045087">
    <property type="term" value="P:innate immune response"/>
    <property type="evidence" value="ECO:0007669"/>
    <property type="project" value="UniProtKB-KW"/>
</dbReference>
<organism evidence="8 9">
    <name type="scientific">Nasonia vitripennis</name>
    <name type="common">Parasitic wasp</name>
    <dbReference type="NCBI Taxonomy" id="7425"/>
    <lineage>
        <taxon>Eukaryota</taxon>
        <taxon>Metazoa</taxon>
        <taxon>Ecdysozoa</taxon>
        <taxon>Arthropoda</taxon>
        <taxon>Hexapoda</taxon>
        <taxon>Insecta</taxon>
        <taxon>Pterygota</taxon>
        <taxon>Neoptera</taxon>
        <taxon>Endopterygota</taxon>
        <taxon>Hymenoptera</taxon>
        <taxon>Apocrita</taxon>
        <taxon>Proctotrupomorpha</taxon>
        <taxon>Chalcidoidea</taxon>
        <taxon>Pteromalidae</taxon>
        <taxon>Pteromalinae</taxon>
        <taxon>Nasonia</taxon>
    </lineage>
</organism>